<keyword evidence="2" id="KW-1185">Reference proteome</keyword>
<dbReference type="InParanoid" id="A0A517S7L0"/>
<protein>
    <submittedName>
        <fullName evidence="1">Uncharacterized protein</fullName>
    </submittedName>
</protein>
<evidence type="ECO:0000313" key="2">
    <source>
        <dbReference type="Proteomes" id="UP000315700"/>
    </source>
</evidence>
<dbReference type="KEGG" id="ccos:Pan44_01190"/>
<dbReference type="AlphaFoldDB" id="A0A517S7L0"/>
<dbReference type="EMBL" id="CP036271">
    <property type="protein sequence ID" value="QDT52110.1"/>
    <property type="molecule type" value="Genomic_DNA"/>
</dbReference>
<proteinExistence type="predicted"/>
<accession>A0A517S7L0</accession>
<name>A0A517S7L0_9PLAN</name>
<sequence length="373" mass="39966">MLNTLWVAHISQTGLVRGPRARRSRSALQPVQMLEARCLMSATANLQAYRPVTQFIDSSAYPISEADESSATLGAGIRVNGDDDNGNGRADYLDLLPSAAADNDLVRVDVIGEGTTFVVSWTGSLAVWTSPLKDAAIINGGSVGNGQSLWVEYVSQAHTVGASTQLQLEVSDGASVATDTVVFHSFQSVVLAIAGNTQEPSRFGDPTLGVYTIAGELYRQGYDVQLYAHHEVLKTGKGKVYDDVVSGVLSRNVNSVAIIGYSWGAGAAYNLSNALKKTKTLAPAGYRLTYTASIDGIKHRSISAETRKPVGTAYHDNVYQRRDLLPRGNKVSGAQNLNVTLASWGTHLRHVTIDDHPTVQQLLVDNLTARVIA</sequence>
<reference evidence="1 2" key="1">
    <citation type="submission" date="2019-02" db="EMBL/GenBank/DDBJ databases">
        <title>Deep-cultivation of Planctomycetes and their phenomic and genomic characterization uncovers novel biology.</title>
        <authorList>
            <person name="Wiegand S."/>
            <person name="Jogler M."/>
            <person name="Boedeker C."/>
            <person name="Pinto D."/>
            <person name="Vollmers J."/>
            <person name="Rivas-Marin E."/>
            <person name="Kohn T."/>
            <person name="Peeters S.H."/>
            <person name="Heuer A."/>
            <person name="Rast P."/>
            <person name="Oberbeckmann S."/>
            <person name="Bunk B."/>
            <person name="Jeske O."/>
            <person name="Meyerdierks A."/>
            <person name="Storesund J.E."/>
            <person name="Kallscheuer N."/>
            <person name="Luecker S."/>
            <person name="Lage O.M."/>
            <person name="Pohl T."/>
            <person name="Merkel B.J."/>
            <person name="Hornburger P."/>
            <person name="Mueller R.-W."/>
            <person name="Bruemmer F."/>
            <person name="Labrenz M."/>
            <person name="Spormann A.M."/>
            <person name="Op den Camp H."/>
            <person name="Overmann J."/>
            <person name="Amann R."/>
            <person name="Jetten M.S.M."/>
            <person name="Mascher T."/>
            <person name="Medema M.H."/>
            <person name="Devos D.P."/>
            <person name="Kaster A.-K."/>
            <person name="Ovreas L."/>
            <person name="Rohde M."/>
            <person name="Galperin M.Y."/>
            <person name="Jogler C."/>
        </authorList>
    </citation>
    <scope>NUCLEOTIDE SEQUENCE [LARGE SCALE GENOMIC DNA]</scope>
    <source>
        <strain evidence="1 2">Pan44</strain>
    </source>
</reference>
<evidence type="ECO:0000313" key="1">
    <source>
        <dbReference type="EMBL" id="QDT52110.1"/>
    </source>
</evidence>
<gene>
    <name evidence="1" type="ORF">Pan44_01190</name>
</gene>
<organism evidence="1 2">
    <name type="scientific">Caulifigura coniformis</name>
    <dbReference type="NCBI Taxonomy" id="2527983"/>
    <lineage>
        <taxon>Bacteria</taxon>
        <taxon>Pseudomonadati</taxon>
        <taxon>Planctomycetota</taxon>
        <taxon>Planctomycetia</taxon>
        <taxon>Planctomycetales</taxon>
        <taxon>Planctomycetaceae</taxon>
        <taxon>Caulifigura</taxon>
    </lineage>
</organism>
<dbReference type="Proteomes" id="UP000315700">
    <property type="component" value="Chromosome"/>
</dbReference>